<dbReference type="EMBL" id="CP081295">
    <property type="protein sequence ID" value="QZD88951.1"/>
    <property type="molecule type" value="Genomic_DNA"/>
</dbReference>
<feature type="transmembrane region" description="Helical" evidence="5">
    <location>
        <begin position="51"/>
        <end position="70"/>
    </location>
</feature>
<dbReference type="Pfam" id="PF23914">
    <property type="entry name" value="TPR_CcmH_CycH"/>
    <property type="match status" value="1"/>
</dbReference>
<keyword evidence="1" id="KW-0677">Repeat</keyword>
<proteinExistence type="predicted"/>
<keyword evidence="8" id="KW-1185">Reference proteome</keyword>
<organism evidence="7 8">
    <name type="scientific">Qipengyuania aurantiaca</name>
    <dbReference type="NCBI Taxonomy" id="2867233"/>
    <lineage>
        <taxon>Bacteria</taxon>
        <taxon>Pseudomonadati</taxon>
        <taxon>Pseudomonadota</taxon>
        <taxon>Alphaproteobacteria</taxon>
        <taxon>Sphingomonadales</taxon>
        <taxon>Erythrobacteraceae</taxon>
        <taxon>Qipengyuania</taxon>
    </lineage>
</organism>
<dbReference type="Proteomes" id="UP000824281">
    <property type="component" value="Chromosome"/>
</dbReference>
<dbReference type="PANTHER" id="PTHR47870:SF1">
    <property type="entry name" value="CYTOCHROME C-TYPE BIOGENESIS PROTEIN CCMH"/>
    <property type="match status" value="1"/>
</dbReference>
<keyword evidence="5" id="KW-1133">Transmembrane helix</keyword>
<name>A0ABX8ZJP1_9SPHN</name>
<dbReference type="InterPro" id="IPR019734">
    <property type="entry name" value="TPR_rpt"/>
</dbReference>
<keyword evidence="3 4" id="KW-0802">TPR repeat</keyword>
<dbReference type="InterPro" id="IPR056413">
    <property type="entry name" value="TPR_CcmH_CycH"/>
</dbReference>
<dbReference type="InterPro" id="IPR011990">
    <property type="entry name" value="TPR-like_helical_dom_sf"/>
</dbReference>
<dbReference type="SMART" id="SM00028">
    <property type="entry name" value="TPR"/>
    <property type="match status" value="3"/>
</dbReference>
<keyword evidence="2" id="KW-0201">Cytochrome c-type biogenesis</keyword>
<evidence type="ECO:0000313" key="8">
    <source>
        <dbReference type="Proteomes" id="UP000824281"/>
    </source>
</evidence>
<evidence type="ECO:0000256" key="1">
    <source>
        <dbReference type="ARBA" id="ARBA00022737"/>
    </source>
</evidence>
<dbReference type="PANTHER" id="PTHR47870">
    <property type="entry name" value="CYTOCHROME C-TYPE BIOGENESIS PROTEIN CCMH"/>
    <property type="match status" value="1"/>
</dbReference>
<reference evidence="7 8" key="1">
    <citation type="submission" date="2021-08" db="EMBL/GenBank/DDBJ databases">
        <title>Comparative Genomics Analysis of the Genus Qipengyuania Reveals Extensive Genetic Diversity and Metabolic Versatility, Including the Description of Fifteen Novel Species.</title>
        <authorList>
            <person name="Liu Y."/>
        </authorList>
    </citation>
    <scope>NUCLEOTIDE SEQUENCE [LARGE SCALE GENOMIC DNA]</scope>
    <source>
        <strain evidence="7 8">1NDH13</strain>
    </source>
</reference>
<feature type="domain" description="Cytochrome c-type biogenesis protein H TPR" evidence="6">
    <location>
        <begin position="94"/>
        <end position="223"/>
    </location>
</feature>
<keyword evidence="5" id="KW-0472">Membrane</keyword>
<evidence type="ECO:0000256" key="2">
    <source>
        <dbReference type="ARBA" id="ARBA00022748"/>
    </source>
</evidence>
<sequence>MLATILTALAGMAVGIVAMRLWQQSQSARATGTGETVTGDAPAKPAFDRTRLLLIGAGVLVAATLAVLLLRSQDDGSATSAVPGSAMALNQSGQQLEDVDTMIDRLAARLEANPEDGEGFRMLGWSYLMTNRPQQAIAPFERAIELLPQSAAARSGYGEALVAVAEGEVTADARQAFEQALAIDPTEPRARYFRGRWLAQQGKQKEALDLWIELANAAPPDAPWQADVRRDIDALAAELGTDVSDRLNAAPPPPAMSGRPPALDAATVNAANALPPSEQEAMIEQMVEGLATRLKSDPDNPEGWARLIRSRMVRGQADQAKADLATARKALAGNTQGLALVEAAAREAGVP</sequence>
<evidence type="ECO:0000256" key="5">
    <source>
        <dbReference type="SAM" id="Phobius"/>
    </source>
</evidence>
<evidence type="ECO:0000259" key="6">
    <source>
        <dbReference type="Pfam" id="PF23914"/>
    </source>
</evidence>
<evidence type="ECO:0000256" key="3">
    <source>
        <dbReference type="ARBA" id="ARBA00022803"/>
    </source>
</evidence>
<dbReference type="InterPro" id="IPR051263">
    <property type="entry name" value="C-type_cytochrome_biogenesis"/>
</dbReference>
<dbReference type="PROSITE" id="PS50005">
    <property type="entry name" value="TPR"/>
    <property type="match status" value="1"/>
</dbReference>
<dbReference type="SUPFAM" id="SSF48452">
    <property type="entry name" value="TPR-like"/>
    <property type="match status" value="1"/>
</dbReference>
<keyword evidence="5" id="KW-0812">Transmembrane</keyword>
<feature type="repeat" description="TPR" evidence="4">
    <location>
        <begin position="117"/>
        <end position="150"/>
    </location>
</feature>
<dbReference type="RefSeq" id="WP_221424461.1">
    <property type="nucleotide sequence ID" value="NZ_CP081295.1"/>
</dbReference>
<protein>
    <submittedName>
        <fullName evidence="7">Tetratricopeptide repeat protein</fullName>
    </submittedName>
</protein>
<evidence type="ECO:0000256" key="4">
    <source>
        <dbReference type="PROSITE-ProRule" id="PRU00339"/>
    </source>
</evidence>
<evidence type="ECO:0000313" key="7">
    <source>
        <dbReference type="EMBL" id="QZD88951.1"/>
    </source>
</evidence>
<gene>
    <name evidence="7" type="ORF">K3148_08825</name>
</gene>
<dbReference type="Gene3D" id="1.25.40.10">
    <property type="entry name" value="Tetratricopeptide repeat domain"/>
    <property type="match status" value="2"/>
</dbReference>
<accession>A0ABX8ZJP1</accession>